<organism evidence="6 7">
    <name type="scientific">Rhizobium esperanzae</name>
    <dbReference type="NCBI Taxonomy" id="1967781"/>
    <lineage>
        <taxon>Bacteria</taxon>
        <taxon>Pseudomonadati</taxon>
        <taxon>Pseudomonadota</taxon>
        <taxon>Alphaproteobacteria</taxon>
        <taxon>Hyphomicrobiales</taxon>
        <taxon>Rhizobiaceae</taxon>
        <taxon>Rhizobium/Agrobacterium group</taxon>
        <taxon>Rhizobium</taxon>
    </lineage>
</organism>
<dbReference type="EMBL" id="JACIFY010000006">
    <property type="protein sequence ID" value="MBB4235650.1"/>
    <property type="molecule type" value="Genomic_DNA"/>
</dbReference>
<evidence type="ECO:0000313" key="6">
    <source>
        <dbReference type="EMBL" id="MBB4235650.1"/>
    </source>
</evidence>
<evidence type="ECO:0000256" key="1">
    <source>
        <dbReference type="ARBA" id="ARBA00022692"/>
    </source>
</evidence>
<dbReference type="RefSeq" id="WP_184469564.1">
    <property type="nucleotide sequence ID" value="NZ_JACIFY010000006.1"/>
</dbReference>
<feature type="domain" description="Major facilitator superfamily (MFS) profile" evidence="5">
    <location>
        <begin position="12"/>
        <end position="394"/>
    </location>
</feature>
<comment type="caution">
    <text evidence="6">The sequence shown here is derived from an EMBL/GenBank/DDBJ whole genome shotgun (WGS) entry which is preliminary data.</text>
</comment>
<feature type="transmembrane region" description="Helical" evidence="4">
    <location>
        <begin position="248"/>
        <end position="270"/>
    </location>
</feature>
<feature type="transmembrane region" description="Helical" evidence="4">
    <location>
        <begin position="142"/>
        <end position="165"/>
    </location>
</feature>
<feature type="transmembrane region" description="Helical" evidence="4">
    <location>
        <begin position="339"/>
        <end position="362"/>
    </location>
</feature>
<dbReference type="GO" id="GO:0022857">
    <property type="term" value="F:transmembrane transporter activity"/>
    <property type="evidence" value="ECO:0007669"/>
    <property type="project" value="InterPro"/>
</dbReference>
<feature type="transmembrane region" description="Helical" evidence="4">
    <location>
        <begin position="105"/>
        <end position="130"/>
    </location>
</feature>
<feature type="transmembrane region" description="Helical" evidence="4">
    <location>
        <begin position="282"/>
        <end position="301"/>
    </location>
</feature>
<keyword evidence="1 4" id="KW-0812">Transmembrane</keyword>
<dbReference type="SUPFAM" id="SSF103473">
    <property type="entry name" value="MFS general substrate transporter"/>
    <property type="match status" value="1"/>
</dbReference>
<feature type="transmembrane region" description="Helical" evidence="4">
    <location>
        <begin position="81"/>
        <end position="99"/>
    </location>
</feature>
<keyword evidence="3 4" id="KW-0472">Membrane</keyword>
<dbReference type="PANTHER" id="PTHR23537">
    <property type="match status" value="1"/>
</dbReference>
<accession>A0A7W6W4Z6</accession>
<feature type="transmembrane region" description="Helical" evidence="4">
    <location>
        <begin position="307"/>
        <end position="327"/>
    </location>
</feature>
<keyword evidence="2 4" id="KW-1133">Transmembrane helix</keyword>
<evidence type="ECO:0000256" key="4">
    <source>
        <dbReference type="SAM" id="Phobius"/>
    </source>
</evidence>
<reference evidence="6 7" key="1">
    <citation type="submission" date="2020-08" db="EMBL/GenBank/DDBJ databases">
        <title>Genomic Encyclopedia of Type Strains, Phase IV (KMG-V): Genome sequencing to study the core and pangenomes of soil and plant-associated prokaryotes.</title>
        <authorList>
            <person name="Whitman W."/>
        </authorList>
    </citation>
    <scope>NUCLEOTIDE SEQUENCE [LARGE SCALE GENOMIC DNA]</scope>
    <source>
        <strain evidence="6 7">SEMIA 4089</strain>
    </source>
</reference>
<dbReference type="GO" id="GO:0005886">
    <property type="term" value="C:plasma membrane"/>
    <property type="evidence" value="ECO:0007669"/>
    <property type="project" value="TreeGrafter"/>
</dbReference>
<dbReference type="Proteomes" id="UP000540909">
    <property type="component" value="Unassembled WGS sequence"/>
</dbReference>
<dbReference type="InterPro" id="IPR010645">
    <property type="entry name" value="MFS_4"/>
</dbReference>
<feature type="transmembrane region" description="Helical" evidence="4">
    <location>
        <begin position="54"/>
        <end position="74"/>
    </location>
</feature>
<proteinExistence type="predicted"/>
<dbReference type="InterPro" id="IPR020846">
    <property type="entry name" value="MFS_dom"/>
</dbReference>
<evidence type="ECO:0000256" key="3">
    <source>
        <dbReference type="ARBA" id="ARBA00023136"/>
    </source>
</evidence>
<gene>
    <name evidence="6" type="ORF">GGD57_002218</name>
</gene>
<dbReference type="PROSITE" id="PS50850">
    <property type="entry name" value="MFS"/>
    <property type="match status" value="1"/>
</dbReference>
<evidence type="ECO:0000256" key="2">
    <source>
        <dbReference type="ARBA" id="ARBA00022989"/>
    </source>
</evidence>
<sequence length="394" mass="40145">MLSRLPRSPPNLVATAAAGAIAMAAAMGFGRFSYTPILPGMMSGVPLSAADAGFIASANFVGYLVGAVLAAYGWAAGRERLVALLALLATAILLAAMAATNSVAVFAVIRFLAGLASAFAMVFTSSIVLSHGAAAGNDNVQAAHFGGPGAGIALSSVMVLLIGLVFHGGPDGWRADWIGGALYCAASLVIAWWLLPLAPVQSARTGKEPALVWSRPMVLVTLSYGLFGFGYVITATFLVTIARLSATGAFVEFLCWFIAGLTASVALFAWKPLVRPLGLGGVYITALLVEAAGVLATVMLPPSAAPLIGGALFGATFLAITAYGLQIGRKLSPESPRRILAMMTAAFGLGQIVGPVVAGWIAERSGNFTAPTVIAAIALIACAGLVMPVIRKIA</sequence>
<dbReference type="PANTHER" id="PTHR23537:SF1">
    <property type="entry name" value="SUGAR TRANSPORTER"/>
    <property type="match status" value="1"/>
</dbReference>
<feature type="transmembrane region" description="Helical" evidence="4">
    <location>
        <begin position="368"/>
        <end position="390"/>
    </location>
</feature>
<dbReference type="Pfam" id="PF06779">
    <property type="entry name" value="MFS_4"/>
    <property type="match status" value="1"/>
</dbReference>
<feature type="transmembrane region" description="Helical" evidence="4">
    <location>
        <begin position="216"/>
        <end position="242"/>
    </location>
</feature>
<protein>
    <submittedName>
        <fullName evidence="6">MFS family permease</fullName>
    </submittedName>
</protein>
<feature type="transmembrane region" description="Helical" evidence="4">
    <location>
        <begin position="12"/>
        <end position="34"/>
    </location>
</feature>
<evidence type="ECO:0000313" key="7">
    <source>
        <dbReference type="Proteomes" id="UP000540909"/>
    </source>
</evidence>
<dbReference type="AlphaFoldDB" id="A0A7W6W4Z6"/>
<name>A0A7W6W4Z6_9HYPH</name>
<evidence type="ECO:0000259" key="5">
    <source>
        <dbReference type="PROSITE" id="PS50850"/>
    </source>
</evidence>
<dbReference type="Gene3D" id="1.20.1250.20">
    <property type="entry name" value="MFS general substrate transporter like domains"/>
    <property type="match status" value="1"/>
</dbReference>
<dbReference type="CDD" id="cd06180">
    <property type="entry name" value="MFS_YjiJ"/>
    <property type="match status" value="1"/>
</dbReference>
<dbReference type="InterPro" id="IPR036259">
    <property type="entry name" value="MFS_trans_sf"/>
</dbReference>
<feature type="transmembrane region" description="Helical" evidence="4">
    <location>
        <begin position="177"/>
        <end position="195"/>
    </location>
</feature>